<evidence type="ECO:0000313" key="2">
    <source>
        <dbReference type="Proteomes" id="UP001500016"/>
    </source>
</evidence>
<evidence type="ECO:0008006" key="3">
    <source>
        <dbReference type="Google" id="ProtNLM"/>
    </source>
</evidence>
<reference evidence="1 2" key="1">
    <citation type="journal article" date="2019" name="Int. J. Syst. Evol. Microbiol.">
        <title>The Global Catalogue of Microorganisms (GCM) 10K type strain sequencing project: providing services to taxonomists for standard genome sequencing and annotation.</title>
        <authorList>
            <consortium name="The Broad Institute Genomics Platform"/>
            <consortium name="The Broad Institute Genome Sequencing Center for Infectious Disease"/>
            <person name="Wu L."/>
            <person name="Ma J."/>
        </authorList>
    </citation>
    <scope>NUCLEOTIDE SEQUENCE [LARGE SCALE GENOMIC DNA]</scope>
    <source>
        <strain evidence="1 2">JCM 15478</strain>
    </source>
</reference>
<sequence>MPAITVENPLALPRVPVPRADGPEAVAPRPVLAVSTAPSGFEGEGFPVRRAFAGIHYRHLDPFIMMDQMGEVEYAPGEPKGSVSWGSSPMIDPRGSLYEQVRSGPGHGCTRWGVRAAVVRQRQQV</sequence>
<evidence type="ECO:0000313" key="1">
    <source>
        <dbReference type="EMBL" id="GAA2085132.1"/>
    </source>
</evidence>
<comment type="caution">
    <text evidence="1">The sequence shown here is derived from an EMBL/GenBank/DDBJ whole genome shotgun (WGS) entry which is preliminary data.</text>
</comment>
<keyword evidence="2" id="KW-1185">Reference proteome</keyword>
<dbReference type="EMBL" id="BAAAPE010000012">
    <property type="protein sequence ID" value="GAA2085132.1"/>
    <property type="molecule type" value="Genomic_DNA"/>
</dbReference>
<accession>A0ABN2W7I7</accession>
<organism evidence="1 2">
    <name type="scientific">Streptomyces albiaxialis</name>
    <dbReference type="NCBI Taxonomy" id="329523"/>
    <lineage>
        <taxon>Bacteria</taxon>
        <taxon>Bacillati</taxon>
        <taxon>Actinomycetota</taxon>
        <taxon>Actinomycetes</taxon>
        <taxon>Kitasatosporales</taxon>
        <taxon>Streptomycetaceae</taxon>
        <taxon>Streptomyces</taxon>
    </lineage>
</organism>
<gene>
    <name evidence="1" type="ORF">GCM10009801_46680</name>
</gene>
<dbReference type="Proteomes" id="UP001500016">
    <property type="component" value="Unassembled WGS sequence"/>
</dbReference>
<protein>
    <recommendedName>
        <fullName evidence="3">Pirin N-terminal domain-containing protein</fullName>
    </recommendedName>
</protein>
<name>A0ABN2W7I7_9ACTN</name>
<proteinExistence type="predicted"/>